<feature type="signal peptide" evidence="2">
    <location>
        <begin position="1"/>
        <end position="21"/>
    </location>
</feature>
<feature type="region of interest" description="Disordered" evidence="1">
    <location>
        <begin position="24"/>
        <end position="61"/>
    </location>
</feature>
<dbReference type="Pfam" id="PF11376">
    <property type="entry name" value="DUF3179"/>
    <property type="match status" value="1"/>
</dbReference>
<gene>
    <name evidence="3" type="ORF">LBV24_05540</name>
</gene>
<name>A0ABS7Y070_9FLAO</name>
<comment type="caution">
    <text evidence="3">The sequence shown here is derived from an EMBL/GenBank/DDBJ whole genome shotgun (WGS) entry which is preliminary data.</text>
</comment>
<dbReference type="Proteomes" id="UP001198402">
    <property type="component" value="Unassembled WGS sequence"/>
</dbReference>
<dbReference type="PROSITE" id="PS51257">
    <property type="entry name" value="PROKAR_LIPOPROTEIN"/>
    <property type="match status" value="1"/>
</dbReference>
<evidence type="ECO:0000256" key="2">
    <source>
        <dbReference type="SAM" id="SignalP"/>
    </source>
</evidence>
<evidence type="ECO:0000313" key="4">
    <source>
        <dbReference type="Proteomes" id="UP001198402"/>
    </source>
</evidence>
<dbReference type="EMBL" id="JAIUJS010000002">
    <property type="protein sequence ID" value="MCA0152669.1"/>
    <property type="molecule type" value="Genomic_DNA"/>
</dbReference>
<sequence length="361" mass="40256">MKTFKPFILSFSILLAIACSSSDPSNNDSGSDNTDNNDPTPTDSWLIPVGDVEDGGPGKDGIPSIENPMFNLASETTMDDDELVVGIKIGNTIRAYPHFILDYHEIVNDIIDSEDISISYCPLTGTAFAWESSVEGGIESHFGVSGLLYNTNLILYDRETDSNWSQMRLQCVNGDLIGDYPEIYPVIETNWGTWKNMYPDSEVLNTQTGFDKPYGNYPYGAYKTDHDLFLFVPSPLNPALPNKQRVFTIIDDDKAKVYKFSDFVNGNAVIDNFNGQNYLVIGNENIITAFEVNGIFNQLDYSFAFNNSDVFFTDNEGNSWSVFGKVIDGPRMGQKLNSPVNVTSMWFATAAFYPNPQIYID</sequence>
<evidence type="ECO:0000313" key="3">
    <source>
        <dbReference type="EMBL" id="MCA0152669.1"/>
    </source>
</evidence>
<feature type="compositionally biased region" description="Low complexity" evidence="1">
    <location>
        <begin position="24"/>
        <end position="44"/>
    </location>
</feature>
<dbReference type="RefSeq" id="WP_224477592.1">
    <property type="nucleotide sequence ID" value="NZ_JAIUJS010000002.1"/>
</dbReference>
<feature type="chain" id="PRO_5047488587" evidence="2">
    <location>
        <begin position="22"/>
        <end position="361"/>
    </location>
</feature>
<protein>
    <submittedName>
        <fullName evidence="3">DUF3179 domain-containing protein</fullName>
    </submittedName>
</protein>
<dbReference type="InterPro" id="IPR021516">
    <property type="entry name" value="DUF3179"/>
</dbReference>
<organism evidence="3 4">
    <name type="scientific">Winogradskyella vincentii</name>
    <dbReference type="NCBI Taxonomy" id="2877122"/>
    <lineage>
        <taxon>Bacteria</taxon>
        <taxon>Pseudomonadati</taxon>
        <taxon>Bacteroidota</taxon>
        <taxon>Flavobacteriia</taxon>
        <taxon>Flavobacteriales</taxon>
        <taxon>Flavobacteriaceae</taxon>
        <taxon>Winogradskyella</taxon>
    </lineage>
</organism>
<reference evidence="4" key="1">
    <citation type="submission" date="2023-07" db="EMBL/GenBank/DDBJ databases">
        <authorList>
            <person name="Yue Y."/>
        </authorList>
    </citation>
    <scope>NUCLEOTIDE SEQUENCE [LARGE SCALE GENOMIC DNA]</scope>
    <source>
        <strain evidence="4">2Y89</strain>
    </source>
</reference>
<accession>A0ABS7Y070</accession>
<evidence type="ECO:0000256" key="1">
    <source>
        <dbReference type="SAM" id="MobiDB-lite"/>
    </source>
</evidence>
<keyword evidence="4" id="KW-1185">Reference proteome</keyword>
<proteinExistence type="predicted"/>
<keyword evidence="2" id="KW-0732">Signal</keyword>